<dbReference type="Pfam" id="PF20455">
    <property type="entry name" value="DUF6708"/>
    <property type="match status" value="1"/>
</dbReference>
<keyword evidence="4" id="KW-1185">Reference proteome</keyword>
<comment type="caution">
    <text evidence="3">The sequence shown here is derived from an EMBL/GenBank/DDBJ whole genome shotgun (WGS) entry which is preliminary data.</text>
</comment>
<evidence type="ECO:0000259" key="2">
    <source>
        <dbReference type="Pfam" id="PF20455"/>
    </source>
</evidence>
<evidence type="ECO:0000256" key="1">
    <source>
        <dbReference type="SAM" id="Phobius"/>
    </source>
</evidence>
<dbReference type="RefSeq" id="WP_008160214.1">
    <property type="nucleotide sequence ID" value="NZ_AGUF01000031.1"/>
</dbReference>
<feature type="transmembrane region" description="Helical" evidence="1">
    <location>
        <begin position="288"/>
        <end position="311"/>
    </location>
</feature>
<reference evidence="3 4" key="1">
    <citation type="journal article" date="2012" name="J. Bacteriol.">
        <title>Genome sequence of the highly efficient arsenite-oxidizing bacterium Achromobacter arsenitoxydans SY8.</title>
        <authorList>
            <person name="Li X."/>
            <person name="Hu Y."/>
            <person name="Gong J."/>
            <person name="Lin Y."/>
            <person name="Johnstone L."/>
            <person name="Rensing C."/>
            <person name="Wang G."/>
        </authorList>
    </citation>
    <scope>NUCLEOTIDE SEQUENCE [LARGE SCALE GENOMIC DNA]</scope>
    <source>
        <strain evidence="3 4">SY8</strain>
    </source>
</reference>
<feature type="transmembrane region" description="Helical" evidence="1">
    <location>
        <begin position="119"/>
        <end position="137"/>
    </location>
</feature>
<dbReference type="eggNOG" id="ENOG502ZXBP">
    <property type="taxonomic scope" value="Bacteria"/>
</dbReference>
<evidence type="ECO:0000313" key="3">
    <source>
        <dbReference type="EMBL" id="EHK67051.1"/>
    </source>
</evidence>
<proteinExistence type="predicted"/>
<dbReference type="OrthoDB" id="8652814at2"/>
<dbReference type="Proteomes" id="UP000003113">
    <property type="component" value="Unassembled WGS sequence"/>
</dbReference>
<gene>
    <name evidence="3" type="ORF">KYC_06751</name>
</gene>
<keyword evidence="1" id="KW-1133">Transmembrane helix</keyword>
<protein>
    <recommendedName>
        <fullName evidence="2">DUF6708 domain-containing protein</fullName>
    </recommendedName>
</protein>
<dbReference type="PATRIC" id="fig|477184.5.peg.1335"/>
<evidence type="ECO:0000313" key="4">
    <source>
        <dbReference type="Proteomes" id="UP000003113"/>
    </source>
</evidence>
<sequence length="346" mass="39452">MYFLERGFQWGKRLMSYEEATAEYNKQQRQPGQAELQAPEGVSESVSAVVYDNESLYSYNDIFIDVRTPNDEKKGVITIFAGGIYGMLIYWFFMFSSVSIERFVSGRQHNGELLTGSDYFSLTLFPVTLLVILGIYLKYTFRFFRLEALTARRIIVRFNRITRKVYLLRPKHLGGILILDWEKTEVLMDKSMSELEGTGGFVVLIWDKGDGVDLQGTPTDHLEMTFVGKPTRNASELLAFWEYIRRYMEDGPAAAPAPKKLLSKFPWPWLSFKAAWGLDTRFFRHSGLWVFVVINVLILPAILIHATGHWLSLLLCYEPRFPRAIEEAGCSASTASAAGGCQDSPR</sequence>
<name>H0F3T7_9BURK</name>
<dbReference type="STRING" id="477184.KYC_06751"/>
<keyword evidence="1" id="KW-0472">Membrane</keyword>
<accession>H0F3T7</accession>
<keyword evidence="1" id="KW-0812">Transmembrane</keyword>
<feature type="transmembrane region" description="Helical" evidence="1">
    <location>
        <begin position="76"/>
        <end position="99"/>
    </location>
</feature>
<dbReference type="EMBL" id="AGUF01000031">
    <property type="protein sequence ID" value="EHK67051.1"/>
    <property type="molecule type" value="Genomic_DNA"/>
</dbReference>
<dbReference type="InterPro" id="IPR046554">
    <property type="entry name" value="DUF6708"/>
</dbReference>
<organism evidence="3 4">
    <name type="scientific">Achromobacter arsenitoxydans SY8</name>
    <dbReference type="NCBI Taxonomy" id="477184"/>
    <lineage>
        <taxon>Bacteria</taxon>
        <taxon>Pseudomonadati</taxon>
        <taxon>Pseudomonadota</taxon>
        <taxon>Betaproteobacteria</taxon>
        <taxon>Burkholderiales</taxon>
        <taxon>Alcaligenaceae</taxon>
        <taxon>Achromobacter</taxon>
    </lineage>
</organism>
<feature type="domain" description="DUF6708" evidence="2">
    <location>
        <begin position="141"/>
        <end position="332"/>
    </location>
</feature>
<dbReference type="AlphaFoldDB" id="H0F3T7"/>